<dbReference type="EMBL" id="MT631663">
    <property type="protein sequence ID" value="QNO56648.1"/>
    <property type="molecule type" value="Genomic_DNA"/>
</dbReference>
<organism evidence="3">
    <name type="scientific">Candidatus Methanophaga sp. ANME-1 ERB7</name>
    <dbReference type="NCBI Taxonomy" id="2759913"/>
    <lineage>
        <taxon>Archaea</taxon>
        <taxon>Methanobacteriati</taxon>
        <taxon>Methanobacteriota</taxon>
        <taxon>Stenosarchaea group</taxon>
        <taxon>Methanomicrobia</taxon>
        <taxon>Candidatus Methanophagales</taxon>
        <taxon>Candidatus Methanophagaceae</taxon>
        <taxon>Candidatus Methanophaga</taxon>
    </lineage>
</organism>
<sequence>MEVKELIVKNIGYVPEPYLMEILDFIRFLETRALEHKMGPALASETSLKKDWLKPEEEEAWKDL</sequence>
<gene>
    <name evidence="2" type="ORF">GDLDPPJJ_00040</name>
    <name evidence="3" type="ORF">HANIDNDE_00034</name>
    <name evidence="1" type="ORF">PCFKKONE_00035</name>
</gene>
<proteinExistence type="predicted"/>
<reference evidence="3" key="1">
    <citation type="submission" date="2020-06" db="EMBL/GenBank/DDBJ databases">
        <title>Unique genomic features of the anaerobic methanotrophic archaea.</title>
        <authorList>
            <person name="Chadwick G.L."/>
            <person name="Skennerton C.T."/>
            <person name="Laso-Perez R."/>
            <person name="Leu A.O."/>
            <person name="Speth D.R."/>
            <person name="Yu H."/>
            <person name="Morgan-Lang C."/>
            <person name="Hatzenpichler R."/>
            <person name="Goudeau D."/>
            <person name="Malmstrom R."/>
            <person name="Brazelton W.J."/>
            <person name="Woyke T."/>
            <person name="Hallam S.J."/>
            <person name="Tyson G.W."/>
            <person name="Wegener G."/>
            <person name="Boetius A."/>
            <person name="Orphan V."/>
        </authorList>
    </citation>
    <scope>NUCLEOTIDE SEQUENCE</scope>
</reference>
<evidence type="ECO:0000313" key="2">
    <source>
        <dbReference type="EMBL" id="QNO56613.1"/>
    </source>
</evidence>
<evidence type="ECO:0000313" key="1">
    <source>
        <dbReference type="EMBL" id="QNO54131.1"/>
    </source>
</evidence>
<dbReference type="EMBL" id="MT631562">
    <property type="protein sequence ID" value="QNO54131.1"/>
    <property type="molecule type" value="Genomic_DNA"/>
</dbReference>
<evidence type="ECO:0008006" key="4">
    <source>
        <dbReference type="Google" id="ProtNLM"/>
    </source>
</evidence>
<dbReference type="AlphaFoldDB" id="A0A7G9Z8R4"/>
<evidence type="ECO:0000313" key="3">
    <source>
        <dbReference type="EMBL" id="QNO56648.1"/>
    </source>
</evidence>
<dbReference type="EMBL" id="MT631662">
    <property type="protein sequence ID" value="QNO56613.1"/>
    <property type="molecule type" value="Genomic_DNA"/>
</dbReference>
<name>A0A7G9Z8R4_9EURY</name>
<protein>
    <recommendedName>
        <fullName evidence="4">DUF2281 domain-containing protein</fullName>
    </recommendedName>
</protein>
<accession>A0A7G9Z8R4</accession>